<dbReference type="NCBIfam" id="TIGR00177">
    <property type="entry name" value="molyb_syn"/>
    <property type="match status" value="1"/>
</dbReference>
<dbReference type="Pfam" id="PF02464">
    <property type="entry name" value="CinA"/>
    <property type="match status" value="1"/>
</dbReference>
<dbReference type="NCBIfam" id="TIGR00199">
    <property type="entry name" value="PncC_domain"/>
    <property type="match status" value="1"/>
</dbReference>
<evidence type="ECO:0000313" key="3">
    <source>
        <dbReference type="EMBL" id="AXF55071.1"/>
    </source>
</evidence>
<dbReference type="SMART" id="SM00852">
    <property type="entry name" value="MoCF_biosynth"/>
    <property type="match status" value="1"/>
</dbReference>
<accession>A0A345BVU0</accession>
<dbReference type="InterPro" id="IPR036425">
    <property type="entry name" value="MoaB/Mog-like_dom_sf"/>
</dbReference>
<dbReference type="Gene3D" id="3.30.70.2860">
    <property type="match status" value="1"/>
</dbReference>
<dbReference type="SUPFAM" id="SSF142433">
    <property type="entry name" value="CinA-like"/>
    <property type="match status" value="1"/>
</dbReference>
<dbReference type="KEGG" id="rue:DT065_02935"/>
<dbReference type="OrthoDB" id="9801454at2"/>
<dbReference type="NCBIfam" id="TIGR00200">
    <property type="entry name" value="cinA_nterm"/>
    <property type="match status" value="1"/>
</dbReference>
<protein>
    <recommendedName>
        <fullName evidence="1">Putative competence-damage inducible protein</fullName>
    </recommendedName>
</protein>
<organism evidence="3 4">
    <name type="scientific">Salicibibacter kimchii</name>
    <dbReference type="NCBI Taxonomy" id="2099786"/>
    <lineage>
        <taxon>Bacteria</taxon>
        <taxon>Bacillati</taxon>
        <taxon>Bacillota</taxon>
        <taxon>Bacilli</taxon>
        <taxon>Bacillales</taxon>
        <taxon>Bacillaceae</taxon>
        <taxon>Salicibibacter</taxon>
    </lineage>
</organism>
<dbReference type="Pfam" id="PF18146">
    <property type="entry name" value="CinA_KH"/>
    <property type="match status" value="1"/>
</dbReference>
<dbReference type="AlphaFoldDB" id="A0A345BVU0"/>
<dbReference type="CDD" id="cd00885">
    <property type="entry name" value="cinA"/>
    <property type="match status" value="1"/>
</dbReference>
<reference evidence="3 4" key="1">
    <citation type="journal article" date="2018" name="J. Microbiol.">
        <title>Salicibibacter kimchii gen. nov., sp. nov., a moderately halophilic and alkalitolerant bacterium in the family Bacillaceae, isolated from kimchi.</title>
        <authorList>
            <person name="Jang J.Y."/>
            <person name="Oh Y.J."/>
            <person name="Lim S.K."/>
            <person name="Park H.K."/>
            <person name="Lee C."/>
            <person name="Kim J.Y."/>
            <person name="Lee M.A."/>
            <person name="Choi H.J."/>
        </authorList>
    </citation>
    <scope>NUCLEOTIDE SEQUENCE [LARGE SCALE GENOMIC DNA]</scope>
    <source>
        <strain evidence="3 4">NKC1-1</strain>
    </source>
</reference>
<dbReference type="InterPro" id="IPR001453">
    <property type="entry name" value="MoaB/Mog_dom"/>
</dbReference>
<dbReference type="InterPro" id="IPR036653">
    <property type="entry name" value="CinA-like_C"/>
</dbReference>
<dbReference type="EMBL" id="CP031092">
    <property type="protein sequence ID" value="AXF55071.1"/>
    <property type="molecule type" value="Genomic_DNA"/>
</dbReference>
<dbReference type="Gene3D" id="3.90.950.20">
    <property type="entry name" value="CinA-like"/>
    <property type="match status" value="1"/>
</dbReference>
<dbReference type="InterPro" id="IPR008136">
    <property type="entry name" value="CinA_C"/>
</dbReference>
<dbReference type="SUPFAM" id="SSF53218">
    <property type="entry name" value="Molybdenum cofactor biosynthesis proteins"/>
    <property type="match status" value="1"/>
</dbReference>
<evidence type="ECO:0000313" key="4">
    <source>
        <dbReference type="Proteomes" id="UP000252100"/>
    </source>
</evidence>
<dbReference type="RefSeq" id="WP_114370728.1">
    <property type="nucleotide sequence ID" value="NZ_CP031092.1"/>
</dbReference>
<dbReference type="InterPro" id="IPR050101">
    <property type="entry name" value="CinA"/>
</dbReference>
<dbReference type="PANTHER" id="PTHR13939">
    <property type="entry name" value="NICOTINAMIDE-NUCLEOTIDE AMIDOHYDROLASE PNCC"/>
    <property type="match status" value="1"/>
</dbReference>
<dbReference type="InterPro" id="IPR041424">
    <property type="entry name" value="CinA_KH"/>
</dbReference>
<feature type="domain" description="MoaB/Mog" evidence="2">
    <location>
        <begin position="4"/>
        <end position="170"/>
    </location>
</feature>
<dbReference type="Gene3D" id="3.40.980.10">
    <property type="entry name" value="MoaB/Mog-like domain"/>
    <property type="match status" value="1"/>
</dbReference>
<sequence>MNAEIIAVGTELLLGQIANTNGQYLSKQLMGHGVNIYKHTVVGDNLPRIRQAIRIAAKENDIVILTGGLGPTEDDVTRNALAEEYGLNLVYDQQALDKVEAFFQSRNQAVSDANRRQALHTDGAHVFQNSAGLACGMVYKHEDAWFFLLPGPPHELETMVEEEVSPFLDAMNESRDFLLSRVLKFYGIGESALEARVHDLITQQTNPTIAPLAGQDEVTLRLTVKKTDRGEAIKKLDELESAVWERCGSFLYGYDDDTLFSRALDYLRSKGWTLAVAESLSGGLLGASFTDVPGASDVYAGGAMTYSNEAKEKQLHVKATTLQKHGAVSEACAKEMAEGVRKAFGTDTGVSLTGVAGPDPQEGHSPGTVFIGISYPDKTEVFKRHIRGDRPSIRRRAVKEACACMLEVGGER</sequence>
<proteinExistence type="inferred from homology"/>
<dbReference type="NCBIfam" id="NF001813">
    <property type="entry name" value="PRK00549.1"/>
    <property type="match status" value="1"/>
</dbReference>
<gene>
    <name evidence="1" type="primary">cinA</name>
    <name evidence="3" type="ORF">DT065_02935</name>
</gene>
<comment type="similarity">
    <text evidence="1">Belongs to the CinA family.</text>
</comment>
<name>A0A345BVU0_9BACI</name>
<dbReference type="HAMAP" id="MF_00226_B">
    <property type="entry name" value="CinA_B"/>
    <property type="match status" value="1"/>
</dbReference>
<evidence type="ECO:0000259" key="2">
    <source>
        <dbReference type="SMART" id="SM00852"/>
    </source>
</evidence>
<dbReference type="PIRSF" id="PIRSF006728">
    <property type="entry name" value="CinA"/>
    <property type="match status" value="1"/>
</dbReference>
<evidence type="ECO:0000256" key="1">
    <source>
        <dbReference type="HAMAP-Rule" id="MF_00226"/>
    </source>
</evidence>
<dbReference type="Pfam" id="PF00994">
    <property type="entry name" value="MoCF_biosynth"/>
    <property type="match status" value="1"/>
</dbReference>
<dbReference type="Proteomes" id="UP000252100">
    <property type="component" value="Chromosome"/>
</dbReference>
<dbReference type="PANTHER" id="PTHR13939:SF0">
    <property type="entry name" value="NMN AMIDOHYDROLASE-LIKE PROTEIN YFAY"/>
    <property type="match status" value="1"/>
</dbReference>
<keyword evidence="4" id="KW-1185">Reference proteome</keyword>
<dbReference type="InterPro" id="IPR008135">
    <property type="entry name" value="Competence-induced_CinA"/>
</dbReference>